<evidence type="ECO:0000313" key="4">
    <source>
        <dbReference type="Proteomes" id="UP001387364"/>
    </source>
</evidence>
<protein>
    <submittedName>
        <fullName evidence="3">Alpha/beta hydrolase</fullName>
    </submittedName>
</protein>
<dbReference type="InterPro" id="IPR029058">
    <property type="entry name" value="AB_hydrolase_fold"/>
</dbReference>
<dbReference type="EMBL" id="CP147404">
    <property type="protein sequence ID" value="WXB94770.1"/>
    <property type="molecule type" value="Genomic_DNA"/>
</dbReference>
<dbReference type="Proteomes" id="UP001387364">
    <property type="component" value="Chromosome"/>
</dbReference>
<reference evidence="3 4" key="1">
    <citation type="submission" date="2024-02" db="EMBL/GenBank/DDBJ databases">
        <title>Seven novel Bacillus-like species.</title>
        <authorList>
            <person name="Liu G."/>
        </authorList>
    </citation>
    <scope>NUCLEOTIDE SEQUENCE [LARGE SCALE GENOMIC DNA]</scope>
    <source>
        <strain evidence="3 4">FJAT-52991</strain>
    </source>
</reference>
<dbReference type="SUPFAM" id="SSF53474">
    <property type="entry name" value="alpha/beta-Hydrolases"/>
    <property type="match status" value="1"/>
</dbReference>
<proteinExistence type="predicted"/>
<dbReference type="Gene3D" id="3.40.50.1820">
    <property type="entry name" value="alpha/beta hydrolase"/>
    <property type="match status" value="1"/>
</dbReference>
<keyword evidence="1 3" id="KW-0378">Hydrolase</keyword>
<evidence type="ECO:0000313" key="3">
    <source>
        <dbReference type="EMBL" id="WXB94770.1"/>
    </source>
</evidence>
<dbReference type="PANTHER" id="PTHR43798:SF31">
    <property type="entry name" value="AB HYDROLASE SUPERFAMILY PROTEIN YCLE"/>
    <property type="match status" value="1"/>
</dbReference>
<dbReference type="InterPro" id="IPR050266">
    <property type="entry name" value="AB_hydrolase_sf"/>
</dbReference>
<evidence type="ECO:0000256" key="1">
    <source>
        <dbReference type="ARBA" id="ARBA00022801"/>
    </source>
</evidence>
<dbReference type="InterPro" id="IPR022742">
    <property type="entry name" value="Hydrolase_4"/>
</dbReference>
<keyword evidence="4" id="KW-1185">Reference proteome</keyword>
<dbReference type="GO" id="GO:0016787">
    <property type="term" value="F:hydrolase activity"/>
    <property type="evidence" value="ECO:0007669"/>
    <property type="project" value="UniProtKB-KW"/>
</dbReference>
<dbReference type="Pfam" id="PF12146">
    <property type="entry name" value="Hydrolase_4"/>
    <property type="match status" value="1"/>
</dbReference>
<dbReference type="InterPro" id="IPR000073">
    <property type="entry name" value="AB_hydrolase_1"/>
</dbReference>
<dbReference type="RefSeq" id="WP_338754607.1">
    <property type="nucleotide sequence ID" value="NZ_CP147404.1"/>
</dbReference>
<gene>
    <name evidence="3" type="ORF">WDJ61_09155</name>
</gene>
<dbReference type="PRINTS" id="PR00111">
    <property type="entry name" value="ABHYDROLASE"/>
</dbReference>
<feature type="domain" description="Serine aminopeptidase S33" evidence="2">
    <location>
        <begin position="46"/>
        <end position="232"/>
    </location>
</feature>
<name>A0ABZ2NBY6_9BACI</name>
<accession>A0ABZ2NBY6</accession>
<organism evidence="3 4">
    <name type="scientific">Bacillus kandeliae</name>
    <dbReference type="NCBI Taxonomy" id="3129297"/>
    <lineage>
        <taxon>Bacteria</taxon>
        <taxon>Bacillati</taxon>
        <taxon>Bacillota</taxon>
        <taxon>Bacilli</taxon>
        <taxon>Bacillales</taxon>
        <taxon>Bacillaceae</taxon>
        <taxon>Bacillus</taxon>
    </lineage>
</organism>
<dbReference type="PANTHER" id="PTHR43798">
    <property type="entry name" value="MONOACYLGLYCEROL LIPASE"/>
    <property type="match status" value="1"/>
</dbReference>
<sequence>MPYAEIENRRIYYETAGEGPAVLFVHPPGMSQFVFSKQYPLKTEMRMILIDLNGHGNSESSLLGDMHSFLEDISAVQSAIQEEKIFLFGYSAGGTIVQQYALTYPDKLKGVILASGYPKVDALLFKAEHRAGIQLTKRAPSLLAKMISNSHFERQEEKRLMYQSMMKADRFIWKRFYELSLQSDFTDQLSSWQLPVLSLYGGKSPIVHKYSHYYRTVPNSRVVFIKKGTHQLPSKFSAQLNRLLVEFIEQWK</sequence>
<evidence type="ECO:0000259" key="2">
    <source>
        <dbReference type="Pfam" id="PF12146"/>
    </source>
</evidence>